<keyword evidence="1" id="KW-0812">Transmembrane</keyword>
<dbReference type="InterPro" id="IPR006626">
    <property type="entry name" value="PbH1"/>
</dbReference>
<evidence type="ECO:0000256" key="1">
    <source>
        <dbReference type="SAM" id="Phobius"/>
    </source>
</evidence>
<feature type="domain" description="Right handed beta helix" evidence="2">
    <location>
        <begin position="220"/>
        <end position="393"/>
    </location>
</feature>
<dbReference type="Pfam" id="PF13229">
    <property type="entry name" value="Beta_helix"/>
    <property type="match status" value="1"/>
</dbReference>
<evidence type="ECO:0000313" key="4">
    <source>
        <dbReference type="Proteomes" id="UP000218542"/>
    </source>
</evidence>
<dbReference type="Proteomes" id="UP000218542">
    <property type="component" value="Unassembled WGS sequence"/>
</dbReference>
<sequence>MKNVLKILKMILSIISYVGGIARCDIFCIKKQTMFFSFVVYFLFTLQVYATTYYVDYENGVDTNTGTSIGTAFKHCPGDSNATNNALLINLIPGDTVIFKGGSTYSGEITVNRSGSIENYISYRGNTPAGDWGVGKAKLDLKELYFHAFNGYGSYIKVLNFDIYSVKRVSTETQRGTIRVSGGHDWLIQDCIFSRTEGWDMLCAQGSDESVYADQTQIFLRTAGTDNFEINNCEFYAVGRDCIYMFRSDNVKIHDCNFGGINRGIQTGYFSVALRITYSSHNIQIYDNIFHDGWQYEGDDPGQRCHAGDWLHIYGNSNAAEYPHDILIEGNSFYNNRDFQNPHGTAFSFMHTGVNNITWRNNTFINPHAYNGTLLTQFSELAPDKIYIYNNTFVNYNTGLCMKIGLGSGSDFEVKNNIFVQYNSASSACLEVFDAGWAGTISNNVYYRPNNESQTLRQSNTWYSLDQWKALGYDANSSYGNPNLVNIPSNGELSSSGNYRLSNGSLNSINTGATISGFNSDKDDVLRPQSASWDIGAYEYFVMTLAPPQNVRVESQ</sequence>
<keyword evidence="4" id="KW-1185">Reference proteome</keyword>
<keyword evidence="3" id="KW-0030">Aminoacyl-tRNA synthetase</keyword>
<dbReference type="NCBIfam" id="NF041518">
    <property type="entry name" value="choice_anch_Q"/>
    <property type="match status" value="1"/>
</dbReference>
<name>A0A286TZD5_9BACT</name>
<dbReference type="OrthoDB" id="3333873at2"/>
<dbReference type="AlphaFoldDB" id="A0A286TZD5"/>
<dbReference type="RefSeq" id="WP_096894621.1">
    <property type="nucleotide sequence ID" value="NZ_BAOS01000020.1"/>
</dbReference>
<feature type="transmembrane region" description="Helical" evidence="1">
    <location>
        <begin position="34"/>
        <end position="55"/>
    </location>
</feature>
<dbReference type="InterPro" id="IPR039448">
    <property type="entry name" value="Beta_helix"/>
</dbReference>
<dbReference type="SMART" id="SM00710">
    <property type="entry name" value="PbH1"/>
    <property type="match status" value="6"/>
</dbReference>
<dbReference type="EMBL" id="BAOS01000020">
    <property type="protein sequence ID" value="GAX61226.1"/>
    <property type="molecule type" value="Genomic_DNA"/>
</dbReference>
<protein>
    <submittedName>
        <fullName evidence="3">Valyl-tRNA synthetase</fullName>
    </submittedName>
</protein>
<keyword evidence="3" id="KW-0436">Ligase</keyword>
<organism evidence="3 4">
    <name type="scientific">Candidatus Scalindua japonica</name>
    <dbReference type="NCBI Taxonomy" id="1284222"/>
    <lineage>
        <taxon>Bacteria</taxon>
        <taxon>Pseudomonadati</taxon>
        <taxon>Planctomycetota</taxon>
        <taxon>Candidatus Brocadiia</taxon>
        <taxon>Candidatus Brocadiales</taxon>
        <taxon>Candidatus Scalinduaceae</taxon>
        <taxon>Candidatus Scalindua</taxon>
    </lineage>
</organism>
<keyword evidence="1" id="KW-1133">Transmembrane helix</keyword>
<evidence type="ECO:0000313" key="3">
    <source>
        <dbReference type="EMBL" id="GAX61226.1"/>
    </source>
</evidence>
<evidence type="ECO:0000259" key="2">
    <source>
        <dbReference type="Pfam" id="PF13229"/>
    </source>
</evidence>
<dbReference type="GO" id="GO:0004812">
    <property type="term" value="F:aminoacyl-tRNA ligase activity"/>
    <property type="evidence" value="ECO:0007669"/>
    <property type="project" value="UniProtKB-KW"/>
</dbReference>
<dbReference type="Gene3D" id="2.160.20.10">
    <property type="entry name" value="Single-stranded right-handed beta-helix, Pectin lyase-like"/>
    <property type="match status" value="1"/>
</dbReference>
<comment type="caution">
    <text evidence="3">The sequence shown here is derived from an EMBL/GenBank/DDBJ whole genome shotgun (WGS) entry which is preliminary data.</text>
</comment>
<dbReference type="SUPFAM" id="SSF51126">
    <property type="entry name" value="Pectin lyase-like"/>
    <property type="match status" value="1"/>
</dbReference>
<accession>A0A286TZD5</accession>
<gene>
    <name evidence="3" type="ORF">SCALIN_C20_0003</name>
</gene>
<proteinExistence type="predicted"/>
<dbReference type="InterPro" id="IPR011050">
    <property type="entry name" value="Pectin_lyase_fold/virulence"/>
</dbReference>
<dbReference type="InterPro" id="IPR012334">
    <property type="entry name" value="Pectin_lyas_fold"/>
</dbReference>
<dbReference type="InterPro" id="IPR059226">
    <property type="entry name" value="Choice_anch_Q_dom"/>
</dbReference>
<keyword evidence="1" id="KW-0472">Membrane</keyword>
<reference evidence="4" key="1">
    <citation type="journal article" date="2017" name="Environ. Microbiol. Rep.">
        <title>Genetic Diversity of Marine Anaerobic Ammonium-Oxidizing Bacteria as Revealed by Genomic and Proteomic Analyses of 'Candidatus Scalindua japonica'.</title>
        <authorList>
            <person name="Oshiki M."/>
            <person name="Mizuto K."/>
            <person name="Kimura Z."/>
            <person name="Kindaichi T."/>
            <person name="Satoh H."/>
            <person name="Okabe S."/>
        </authorList>
    </citation>
    <scope>NUCLEOTIDE SEQUENCE [LARGE SCALE GENOMIC DNA]</scope>
    <source>
        <strain evidence="4">husup-a2</strain>
    </source>
</reference>